<sequence>MSISDPNARPSEPGQPQAPSLNPSSTTAVLEHTEEQKAPGDDERFAHYVRKDRIVQSAVEGGPVVALCGKVWTPVRNPDKYPLCPTCKAIYEQMGNMGNSWPFGPNVPGKGGSGNGAGGEQ</sequence>
<feature type="region of interest" description="Disordered" evidence="1">
    <location>
        <begin position="1"/>
        <end position="44"/>
    </location>
</feature>
<dbReference type="OrthoDB" id="8481541at2"/>
<dbReference type="GeneID" id="65344840"/>
<feature type="compositionally biased region" description="Basic and acidic residues" evidence="1">
    <location>
        <begin position="31"/>
        <end position="44"/>
    </location>
</feature>
<feature type="compositionally biased region" description="Polar residues" evidence="1">
    <location>
        <begin position="17"/>
        <end position="28"/>
    </location>
</feature>
<keyword evidence="3" id="KW-1185">Reference proteome</keyword>
<dbReference type="STRING" id="131112.SAMN04489737_1105"/>
<name>A0A1H2LHP0_9ACTO</name>
<evidence type="ECO:0000313" key="3">
    <source>
        <dbReference type="Proteomes" id="UP000214355"/>
    </source>
</evidence>
<reference evidence="3" key="1">
    <citation type="submission" date="2016-10" db="EMBL/GenBank/DDBJ databases">
        <authorList>
            <person name="Varghese N."/>
            <person name="Submissions S."/>
        </authorList>
    </citation>
    <scope>NUCLEOTIDE SEQUENCE [LARGE SCALE GENOMIC DNA]</scope>
    <source>
        <strain evidence="3">DSM 10002</strain>
    </source>
</reference>
<proteinExistence type="predicted"/>
<dbReference type="AlphaFoldDB" id="A0A1H2LHP0"/>
<dbReference type="RefSeq" id="WP_091280818.1">
    <property type="nucleotide sequence ID" value="NZ_JABAPH010000052.1"/>
</dbReference>
<dbReference type="Proteomes" id="UP000214355">
    <property type="component" value="Chromosome I"/>
</dbReference>
<feature type="region of interest" description="Disordered" evidence="1">
    <location>
        <begin position="102"/>
        <end position="121"/>
    </location>
</feature>
<accession>A0A1H2LHP0</accession>
<evidence type="ECO:0000313" key="2">
    <source>
        <dbReference type="EMBL" id="SDU80128.1"/>
    </source>
</evidence>
<evidence type="ECO:0000256" key="1">
    <source>
        <dbReference type="SAM" id="MobiDB-lite"/>
    </source>
</evidence>
<protein>
    <recommendedName>
        <fullName evidence="4">DUF3039 domain-containing protein</fullName>
    </recommendedName>
</protein>
<gene>
    <name evidence="2" type="ORF">SAMN04489737_1105</name>
</gene>
<feature type="compositionally biased region" description="Gly residues" evidence="1">
    <location>
        <begin position="109"/>
        <end position="121"/>
    </location>
</feature>
<dbReference type="EMBL" id="LT629804">
    <property type="protein sequence ID" value="SDU80128.1"/>
    <property type="molecule type" value="Genomic_DNA"/>
</dbReference>
<evidence type="ECO:0008006" key="4">
    <source>
        <dbReference type="Google" id="ProtNLM"/>
    </source>
</evidence>
<dbReference type="Pfam" id="PF11238">
    <property type="entry name" value="DUF3039"/>
    <property type="match status" value="1"/>
</dbReference>
<dbReference type="InterPro" id="IPR021400">
    <property type="entry name" value="DUF3039"/>
</dbReference>
<organism evidence="2 3">
    <name type="scientific">Arcanobacterium phocae</name>
    <dbReference type="NCBI Taxonomy" id="131112"/>
    <lineage>
        <taxon>Bacteria</taxon>
        <taxon>Bacillati</taxon>
        <taxon>Actinomycetota</taxon>
        <taxon>Actinomycetes</taxon>
        <taxon>Actinomycetales</taxon>
        <taxon>Actinomycetaceae</taxon>
        <taxon>Arcanobacterium</taxon>
    </lineage>
</organism>